<evidence type="ECO:0000313" key="3">
    <source>
        <dbReference type="Proteomes" id="UP000032180"/>
    </source>
</evidence>
<reference evidence="2" key="3">
    <citation type="submission" date="2015-04" db="UniProtKB">
        <authorList>
            <consortium name="EnsemblPlants"/>
        </authorList>
    </citation>
    <scope>IDENTIFICATION</scope>
</reference>
<reference evidence="2 3" key="1">
    <citation type="submission" date="2012-08" db="EMBL/GenBank/DDBJ databases">
        <title>Oryza genome evolution.</title>
        <authorList>
            <person name="Wing R.A."/>
        </authorList>
    </citation>
    <scope>NUCLEOTIDE SEQUENCE</scope>
</reference>
<dbReference type="PANTHER" id="PTHR36038:SF3">
    <property type="entry name" value="OVATE FAMILY PROTEIN"/>
    <property type="match status" value="1"/>
</dbReference>
<dbReference type="HOGENOM" id="CLU_1247247_0_0_1"/>
<feature type="region of interest" description="Disordered" evidence="1">
    <location>
        <begin position="18"/>
        <end position="38"/>
    </location>
</feature>
<name>A0A0D9VB95_9ORYZ</name>
<keyword evidence="3" id="KW-1185">Reference proteome</keyword>
<dbReference type="Gramene" id="LPERR02G00780.1">
    <property type="protein sequence ID" value="LPERR02G00780.1"/>
    <property type="gene ID" value="LPERR02G00780"/>
</dbReference>
<evidence type="ECO:0000256" key="1">
    <source>
        <dbReference type="SAM" id="MobiDB-lite"/>
    </source>
</evidence>
<protein>
    <submittedName>
        <fullName evidence="2">Uncharacterized protein</fullName>
    </submittedName>
</protein>
<feature type="compositionally biased region" description="Low complexity" evidence="1">
    <location>
        <begin position="104"/>
        <end position="117"/>
    </location>
</feature>
<accession>A0A0D9VB95</accession>
<dbReference type="EnsemblPlants" id="LPERR02G00780.1">
    <property type="protein sequence ID" value="LPERR02G00780.1"/>
    <property type="gene ID" value="LPERR02G00780"/>
</dbReference>
<feature type="region of interest" description="Disordered" evidence="1">
    <location>
        <begin position="153"/>
        <end position="187"/>
    </location>
</feature>
<dbReference type="PANTHER" id="PTHR36038">
    <property type="entry name" value="OS06G0102750 PROTEIN"/>
    <property type="match status" value="1"/>
</dbReference>
<feature type="region of interest" description="Disordered" evidence="1">
    <location>
        <begin position="90"/>
        <end position="117"/>
    </location>
</feature>
<reference evidence="3" key="2">
    <citation type="submission" date="2013-12" db="EMBL/GenBank/DDBJ databases">
        <authorList>
            <person name="Yu Y."/>
            <person name="Lee S."/>
            <person name="de Baynast K."/>
            <person name="Wissotski M."/>
            <person name="Liu L."/>
            <person name="Talag J."/>
            <person name="Goicoechea J."/>
            <person name="Angelova A."/>
            <person name="Jetty R."/>
            <person name="Kudrna D."/>
            <person name="Golser W."/>
            <person name="Rivera L."/>
            <person name="Zhang J."/>
            <person name="Wing R."/>
        </authorList>
    </citation>
    <scope>NUCLEOTIDE SEQUENCE</scope>
</reference>
<feature type="compositionally biased region" description="Low complexity" evidence="1">
    <location>
        <begin position="177"/>
        <end position="187"/>
    </location>
</feature>
<proteinExistence type="predicted"/>
<evidence type="ECO:0000313" key="2">
    <source>
        <dbReference type="EnsemblPlants" id="LPERR02G00780.1"/>
    </source>
</evidence>
<dbReference type="Proteomes" id="UP000032180">
    <property type="component" value="Chromosome 2"/>
</dbReference>
<sequence length="207" mass="22717">MGHSSGVEPACRVLPIIDEESESEMGEMSSPERKVDERRKAIVSRMRELLRRAAAQSSAQSKLRSTVLVSAKKWKRVVVSLRNSRIASLRKHEQQQLRTMSRQSDGGMSSSPMSSKSNSFSWDIAGAGAESCSSSPAQSPLWPAFRHFSPSPVTTHGGAMRLRRDSSGSVADDDRMSLSSMDGDDYGGSSRMCQWITTDSDFVVLEL</sequence>
<feature type="compositionally biased region" description="Basic and acidic residues" evidence="1">
    <location>
        <begin position="162"/>
        <end position="176"/>
    </location>
</feature>
<dbReference type="eggNOG" id="ENOG502R63Y">
    <property type="taxonomic scope" value="Eukaryota"/>
</dbReference>
<organism evidence="2 3">
    <name type="scientific">Leersia perrieri</name>
    <dbReference type="NCBI Taxonomy" id="77586"/>
    <lineage>
        <taxon>Eukaryota</taxon>
        <taxon>Viridiplantae</taxon>
        <taxon>Streptophyta</taxon>
        <taxon>Embryophyta</taxon>
        <taxon>Tracheophyta</taxon>
        <taxon>Spermatophyta</taxon>
        <taxon>Magnoliopsida</taxon>
        <taxon>Liliopsida</taxon>
        <taxon>Poales</taxon>
        <taxon>Poaceae</taxon>
        <taxon>BOP clade</taxon>
        <taxon>Oryzoideae</taxon>
        <taxon>Oryzeae</taxon>
        <taxon>Oryzinae</taxon>
        <taxon>Leersia</taxon>
    </lineage>
</organism>
<dbReference type="AlphaFoldDB" id="A0A0D9VB95"/>